<evidence type="ECO:0000256" key="1">
    <source>
        <dbReference type="ARBA" id="ARBA00022448"/>
    </source>
</evidence>
<evidence type="ECO:0000256" key="4">
    <source>
        <dbReference type="ARBA" id="ARBA00022967"/>
    </source>
</evidence>
<keyword evidence="1" id="KW-0813">Transport</keyword>
<dbReference type="GO" id="GO:0005524">
    <property type="term" value="F:ATP binding"/>
    <property type="evidence" value="ECO:0007669"/>
    <property type="project" value="UniProtKB-KW"/>
</dbReference>
<dbReference type="AlphaFoldDB" id="A0A3N0B691"/>
<dbReference type="Gene3D" id="3.40.50.300">
    <property type="entry name" value="P-loop containing nucleotide triphosphate hydrolases"/>
    <property type="match status" value="1"/>
</dbReference>
<comment type="caution">
    <text evidence="6">The sequence shown here is derived from an EMBL/GenBank/DDBJ whole genome shotgun (WGS) entry which is preliminary data.</text>
</comment>
<dbReference type="PROSITE" id="PS50893">
    <property type="entry name" value="ABC_TRANSPORTER_2"/>
    <property type="match status" value="1"/>
</dbReference>
<dbReference type="Proteomes" id="UP000278632">
    <property type="component" value="Unassembled WGS sequence"/>
</dbReference>
<dbReference type="PANTHER" id="PTHR43423:SF1">
    <property type="entry name" value="ABC TRANSPORTER I FAMILY MEMBER 17"/>
    <property type="match status" value="1"/>
</dbReference>
<dbReference type="InterPro" id="IPR003439">
    <property type="entry name" value="ABC_transporter-like_ATP-bd"/>
</dbReference>
<dbReference type="PANTHER" id="PTHR43423">
    <property type="entry name" value="ABC TRANSPORTER I FAMILY MEMBER 17"/>
    <property type="match status" value="1"/>
</dbReference>
<name>A0A3N0B691_9ACTN</name>
<evidence type="ECO:0000256" key="3">
    <source>
        <dbReference type="ARBA" id="ARBA00022840"/>
    </source>
</evidence>
<proteinExistence type="predicted"/>
<accession>A0A3N0B691</accession>
<dbReference type="GO" id="GO:0016887">
    <property type="term" value="F:ATP hydrolysis activity"/>
    <property type="evidence" value="ECO:0007669"/>
    <property type="project" value="InterPro"/>
</dbReference>
<evidence type="ECO:0000313" key="7">
    <source>
        <dbReference type="Proteomes" id="UP000278632"/>
    </source>
</evidence>
<sequence length="231" mass="24730">MVGMILFHADHISVSHVRDGRTVPLFHDACLRLEGGLIYDLTGASGSGKSTLLRACALMIARDAGSLYLQGRSSDEFGPQEWRRQVCLVPQQSALVAGTVRDNLVLPWRLKVNAASQPPSDGELARLLCLAGLEEVELSRDASRLSGGQQARVALLRSFATKPKVFLLDEVDAALDSASSQAISRLTRDYVGSDATCLRIRHRSADGYAAGTYTLEGGALSYVAARSGGRS</sequence>
<keyword evidence="4" id="KW-1278">Translocase</keyword>
<dbReference type="SUPFAM" id="SSF52540">
    <property type="entry name" value="P-loop containing nucleoside triphosphate hydrolases"/>
    <property type="match status" value="1"/>
</dbReference>
<reference evidence="7" key="1">
    <citation type="submission" date="2018-05" db="EMBL/GenBank/DDBJ databases">
        <title>Genome Sequencing of selected type strains of the family Eggerthellaceae.</title>
        <authorList>
            <person name="Danylec N."/>
            <person name="Stoll D.A."/>
            <person name="Doetsch A."/>
            <person name="Huch M."/>
        </authorList>
    </citation>
    <scope>NUCLEOTIDE SEQUENCE [LARGE SCALE GENOMIC DNA]</scope>
    <source>
        <strain evidence="7">DSM 16106</strain>
    </source>
</reference>
<keyword evidence="2" id="KW-0547">Nucleotide-binding</keyword>
<dbReference type="PROSITE" id="PS00211">
    <property type="entry name" value="ABC_TRANSPORTER_1"/>
    <property type="match status" value="1"/>
</dbReference>
<feature type="domain" description="ABC transporter" evidence="5">
    <location>
        <begin position="7"/>
        <end position="231"/>
    </location>
</feature>
<evidence type="ECO:0000313" key="6">
    <source>
        <dbReference type="EMBL" id="RNL42595.1"/>
    </source>
</evidence>
<protein>
    <submittedName>
        <fullName evidence="6">ABC transporter ATP-binding protein</fullName>
    </submittedName>
</protein>
<keyword evidence="7" id="KW-1185">Reference proteome</keyword>
<dbReference type="InterPro" id="IPR027417">
    <property type="entry name" value="P-loop_NTPase"/>
</dbReference>
<evidence type="ECO:0000256" key="2">
    <source>
        <dbReference type="ARBA" id="ARBA00022741"/>
    </source>
</evidence>
<organism evidence="6 7">
    <name type="scientific">Paraeggerthella hongkongensis</name>
    <dbReference type="NCBI Taxonomy" id="230658"/>
    <lineage>
        <taxon>Bacteria</taxon>
        <taxon>Bacillati</taxon>
        <taxon>Actinomycetota</taxon>
        <taxon>Coriobacteriia</taxon>
        <taxon>Eggerthellales</taxon>
        <taxon>Eggerthellaceae</taxon>
        <taxon>Paraeggerthella</taxon>
    </lineage>
</organism>
<evidence type="ECO:0000259" key="5">
    <source>
        <dbReference type="PROSITE" id="PS50893"/>
    </source>
</evidence>
<dbReference type="Pfam" id="PF00005">
    <property type="entry name" value="ABC_tran"/>
    <property type="match status" value="1"/>
</dbReference>
<dbReference type="SMART" id="SM00382">
    <property type="entry name" value="AAA"/>
    <property type="match status" value="1"/>
</dbReference>
<keyword evidence="3 6" id="KW-0067">ATP-binding</keyword>
<dbReference type="InterPro" id="IPR003593">
    <property type="entry name" value="AAA+_ATPase"/>
</dbReference>
<dbReference type="EMBL" id="QICD01000016">
    <property type="protein sequence ID" value="RNL42595.1"/>
    <property type="molecule type" value="Genomic_DNA"/>
</dbReference>
<dbReference type="InterPro" id="IPR017871">
    <property type="entry name" value="ABC_transporter-like_CS"/>
</dbReference>
<gene>
    <name evidence="6" type="ORF">DMP08_08440</name>
</gene>